<dbReference type="InterPro" id="IPR012373">
    <property type="entry name" value="Ferrdict_sens_TM"/>
</dbReference>
<feature type="domain" description="FecR protein" evidence="2">
    <location>
        <begin position="181"/>
        <end position="275"/>
    </location>
</feature>
<reference evidence="4 5" key="1">
    <citation type="submission" date="2020-08" db="EMBL/GenBank/DDBJ databases">
        <title>Genome public.</title>
        <authorList>
            <person name="Liu C."/>
            <person name="Sun Q."/>
        </authorList>
    </citation>
    <scope>NUCLEOTIDE SEQUENCE [LARGE SCALE GENOMIC DNA]</scope>
    <source>
        <strain evidence="4 5">NSJ-56</strain>
    </source>
</reference>
<dbReference type="Pfam" id="PF16344">
    <property type="entry name" value="FecR_C"/>
    <property type="match status" value="1"/>
</dbReference>
<keyword evidence="1" id="KW-0812">Transmembrane</keyword>
<dbReference type="PANTHER" id="PTHR30273">
    <property type="entry name" value="PERIPLASMIC SIGNAL SENSOR AND SIGMA FACTOR ACTIVATOR FECR-RELATED"/>
    <property type="match status" value="1"/>
</dbReference>
<dbReference type="InterPro" id="IPR032508">
    <property type="entry name" value="FecR_C"/>
</dbReference>
<dbReference type="RefSeq" id="WP_186978653.1">
    <property type="nucleotide sequence ID" value="NZ_JACOOH010000013.1"/>
</dbReference>
<protein>
    <submittedName>
        <fullName evidence="4">DUF4974 domain-containing protein</fullName>
    </submittedName>
</protein>
<accession>A0ABR7D6U0</accession>
<sequence length="400" mass="45353">MEHKTIYELIAEYSNGTLSPAAQEQLRHLIDNDKEARKLFRDIREAEKLLKTIQAQEKLSPQEAWENFSETLTHTRRKNRRLHRIIGTAIAASVALILLFIFPDTRSTYAPEQQVAQTQIEPGSVKAVLSYANGETVNLTSSASSRIVAPDGSTIVNDSLEGLQYNKDNRETGQTAPLHMITVPPGGEYRFTLSDGTRVWINSSSEIQFPSQFSGNTREIYMKGEIYLEVTPDKSRPFIVHSGNDRIRVLGTKFNITAYPEEQKTITTLVSGSVEFEHNNSKIRLSPGEQSIMDHTTDKLEKQKVDVSIYTSWISGAFEYENMPLSYIARQLSRWYDVQFTFEAAEFREHPFTGIVKRNQTLEEVLTIIGKTTNIKFEISGRNIIIKKAEDAANISRLNN</sequence>
<keyword evidence="5" id="KW-1185">Reference proteome</keyword>
<evidence type="ECO:0000259" key="2">
    <source>
        <dbReference type="Pfam" id="PF04773"/>
    </source>
</evidence>
<dbReference type="Pfam" id="PF04773">
    <property type="entry name" value="FecR"/>
    <property type="match status" value="1"/>
</dbReference>
<evidence type="ECO:0000313" key="4">
    <source>
        <dbReference type="EMBL" id="MBC5623630.1"/>
    </source>
</evidence>
<gene>
    <name evidence="4" type="ORF">H8S64_21285</name>
</gene>
<dbReference type="EMBL" id="JACOOH010000013">
    <property type="protein sequence ID" value="MBC5623630.1"/>
    <property type="molecule type" value="Genomic_DNA"/>
</dbReference>
<evidence type="ECO:0000259" key="3">
    <source>
        <dbReference type="Pfam" id="PF16344"/>
    </source>
</evidence>
<name>A0ABR7D6U0_9BACT</name>
<keyword evidence="1" id="KW-1133">Transmembrane helix</keyword>
<feature type="domain" description="Protein FecR C-terminal" evidence="3">
    <location>
        <begin position="318"/>
        <end position="386"/>
    </location>
</feature>
<evidence type="ECO:0000256" key="1">
    <source>
        <dbReference type="SAM" id="Phobius"/>
    </source>
</evidence>
<dbReference type="Gene3D" id="3.55.50.30">
    <property type="match status" value="1"/>
</dbReference>
<keyword evidence="1" id="KW-0472">Membrane</keyword>
<proteinExistence type="predicted"/>
<dbReference type="InterPro" id="IPR006860">
    <property type="entry name" value="FecR"/>
</dbReference>
<dbReference type="PANTHER" id="PTHR30273:SF2">
    <property type="entry name" value="PROTEIN FECR"/>
    <property type="match status" value="1"/>
</dbReference>
<evidence type="ECO:0000313" key="5">
    <source>
        <dbReference type="Proteomes" id="UP000646484"/>
    </source>
</evidence>
<comment type="caution">
    <text evidence="4">The sequence shown here is derived from an EMBL/GenBank/DDBJ whole genome shotgun (WGS) entry which is preliminary data.</text>
</comment>
<dbReference type="Gene3D" id="2.60.120.1440">
    <property type="match status" value="1"/>
</dbReference>
<dbReference type="Proteomes" id="UP000646484">
    <property type="component" value="Unassembled WGS sequence"/>
</dbReference>
<organism evidence="4 5">
    <name type="scientific">Butyricimonas hominis</name>
    <dbReference type="NCBI Taxonomy" id="2763032"/>
    <lineage>
        <taxon>Bacteria</taxon>
        <taxon>Pseudomonadati</taxon>
        <taxon>Bacteroidota</taxon>
        <taxon>Bacteroidia</taxon>
        <taxon>Bacteroidales</taxon>
        <taxon>Odoribacteraceae</taxon>
        <taxon>Butyricimonas</taxon>
    </lineage>
</organism>
<feature type="transmembrane region" description="Helical" evidence="1">
    <location>
        <begin position="85"/>
        <end position="102"/>
    </location>
</feature>